<protein>
    <submittedName>
        <fullName evidence="2">Uncharacterized protein</fullName>
    </submittedName>
</protein>
<name>A0AC34GNU7_9BILA</name>
<dbReference type="Proteomes" id="UP000887579">
    <property type="component" value="Unplaced"/>
</dbReference>
<evidence type="ECO:0000313" key="2">
    <source>
        <dbReference type="WBParaSite" id="ES5_v2.g512.t1"/>
    </source>
</evidence>
<organism evidence="1 2">
    <name type="scientific">Panagrolaimus sp. ES5</name>
    <dbReference type="NCBI Taxonomy" id="591445"/>
    <lineage>
        <taxon>Eukaryota</taxon>
        <taxon>Metazoa</taxon>
        <taxon>Ecdysozoa</taxon>
        <taxon>Nematoda</taxon>
        <taxon>Chromadorea</taxon>
        <taxon>Rhabditida</taxon>
        <taxon>Tylenchina</taxon>
        <taxon>Panagrolaimomorpha</taxon>
        <taxon>Panagrolaimoidea</taxon>
        <taxon>Panagrolaimidae</taxon>
        <taxon>Panagrolaimus</taxon>
    </lineage>
</organism>
<dbReference type="WBParaSite" id="ES5_v2.g512.t1">
    <property type="protein sequence ID" value="ES5_v2.g512.t1"/>
    <property type="gene ID" value="ES5_v2.g512"/>
</dbReference>
<reference evidence="2" key="1">
    <citation type="submission" date="2022-11" db="UniProtKB">
        <authorList>
            <consortium name="WormBaseParasite"/>
        </authorList>
    </citation>
    <scope>IDENTIFICATION</scope>
</reference>
<accession>A0AC34GNU7</accession>
<proteinExistence type="predicted"/>
<sequence>MEKLLYQDKFAELYHDKIILKCYYFPTTKSKTIYLNEIQYVYYDTQENSMVFTIGWGMTIFGVWWGLDLKRQFPSFKTKYSNVIFDCGSGIKSGFTVVDIDEFLKVLEPLLTKSTVLMNIISDKFEATVKTATPIKHVSSKKSEKCISWKTKEATEKEEADQFKYHFDNFYTNKPLPSYEEALKNCKFSSK</sequence>
<evidence type="ECO:0000313" key="1">
    <source>
        <dbReference type="Proteomes" id="UP000887579"/>
    </source>
</evidence>